<sequence length="154" mass="17491">MDSSPNDVDLNSDACHEIVGTATGVDEVNILEFLDSSLYVGIDDVDVGEADAIGEEFEMKWMAMLDDCDVREVEWVKDLYAKKELWSTAYKKTMVTDKTRMQIALDPVMGKHNPKVDEVCKLAISTWDRKVLIAKAKMNPWKNKRMAMEKKAKN</sequence>
<proteinExistence type="predicted"/>
<name>A0ABU6ZIF0_9FABA</name>
<gene>
    <name evidence="1" type="ORF">PIB30_057661</name>
</gene>
<evidence type="ECO:0000313" key="1">
    <source>
        <dbReference type="EMBL" id="MED6221744.1"/>
    </source>
</evidence>
<comment type="caution">
    <text evidence="1">The sequence shown here is derived from an EMBL/GenBank/DDBJ whole genome shotgun (WGS) entry which is preliminary data.</text>
</comment>
<keyword evidence="2" id="KW-1185">Reference proteome</keyword>
<accession>A0ABU6ZIF0</accession>
<organism evidence="1 2">
    <name type="scientific">Stylosanthes scabra</name>
    <dbReference type="NCBI Taxonomy" id="79078"/>
    <lineage>
        <taxon>Eukaryota</taxon>
        <taxon>Viridiplantae</taxon>
        <taxon>Streptophyta</taxon>
        <taxon>Embryophyta</taxon>
        <taxon>Tracheophyta</taxon>
        <taxon>Spermatophyta</taxon>
        <taxon>Magnoliopsida</taxon>
        <taxon>eudicotyledons</taxon>
        <taxon>Gunneridae</taxon>
        <taxon>Pentapetalae</taxon>
        <taxon>rosids</taxon>
        <taxon>fabids</taxon>
        <taxon>Fabales</taxon>
        <taxon>Fabaceae</taxon>
        <taxon>Papilionoideae</taxon>
        <taxon>50 kb inversion clade</taxon>
        <taxon>dalbergioids sensu lato</taxon>
        <taxon>Dalbergieae</taxon>
        <taxon>Pterocarpus clade</taxon>
        <taxon>Stylosanthes</taxon>
    </lineage>
</organism>
<dbReference type="EMBL" id="JASCZI010272335">
    <property type="protein sequence ID" value="MED6221744.1"/>
    <property type="molecule type" value="Genomic_DNA"/>
</dbReference>
<dbReference type="Proteomes" id="UP001341840">
    <property type="component" value="Unassembled WGS sequence"/>
</dbReference>
<evidence type="ECO:0000313" key="2">
    <source>
        <dbReference type="Proteomes" id="UP001341840"/>
    </source>
</evidence>
<protein>
    <submittedName>
        <fullName evidence="1">Uncharacterized protein</fullName>
    </submittedName>
</protein>
<reference evidence="1 2" key="1">
    <citation type="journal article" date="2023" name="Plants (Basel)">
        <title>Bridging the Gap: Combining Genomics and Transcriptomics Approaches to Understand Stylosanthes scabra, an Orphan Legume from the Brazilian Caatinga.</title>
        <authorList>
            <person name="Ferreira-Neto J.R.C."/>
            <person name="da Silva M.D."/>
            <person name="Binneck E."/>
            <person name="de Melo N.F."/>
            <person name="da Silva R.H."/>
            <person name="de Melo A.L.T.M."/>
            <person name="Pandolfi V."/>
            <person name="Bustamante F.O."/>
            <person name="Brasileiro-Vidal A.C."/>
            <person name="Benko-Iseppon A.M."/>
        </authorList>
    </citation>
    <scope>NUCLEOTIDE SEQUENCE [LARGE SCALE GENOMIC DNA]</scope>
    <source>
        <tissue evidence="1">Leaves</tissue>
    </source>
</reference>